<dbReference type="GO" id="GO:0004814">
    <property type="term" value="F:arginine-tRNA ligase activity"/>
    <property type="evidence" value="ECO:0007669"/>
    <property type="project" value="UniProtKB-UniRule"/>
</dbReference>
<evidence type="ECO:0000256" key="4">
    <source>
        <dbReference type="ARBA" id="ARBA00022741"/>
    </source>
</evidence>
<keyword evidence="5 9" id="KW-0067">ATP-binding</keyword>
<dbReference type="HAMAP" id="MF_00123">
    <property type="entry name" value="Arg_tRNA_synth"/>
    <property type="match status" value="1"/>
</dbReference>
<keyword evidence="3 9" id="KW-0436">Ligase</keyword>
<comment type="subunit">
    <text evidence="9">Monomer.</text>
</comment>
<dbReference type="GO" id="GO:0006420">
    <property type="term" value="P:arginyl-tRNA aminoacylation"/>
    <property type="evidence" value="ECO:0007669"/>
    <property type="project" value="UniProtKB-UniRule"/>
</dbReference>
<dbReference type="EMBL" id="CP039704">
    <property type="protein sequence ID" value="QCI79672.1"/>
    <property type="molecule type" value="Genomic_DNA"/>
</dbReference>
<evidence type="ECO:0000256" key="5">
    <source>
        <dbReference type="ARBA" id="ARBA00022840"/>
    </source>
</evidence>
<dbReference type="Gene3D" id="3.40.50.620">
    <property type="entry name" value="HUPs"/>
    <property type="match status" value="1"/>
</dbReference>
<dbReference type="GO" id="GO:0005524">
    <property type="term" value="F:ATP binding"/>
    <property type="evidence" value="ECO:0007669"/>
    <property type="project" value="UniProtKB-UniRule"/>
</dbReference>
<comment type="subcellular location">
    <subcellularLocation>
        <location evidence="9">Cytoplasm</location>
    </subcellularLocation>
</comment>
<evidence type="ECO:0000256" key="6">
    <source>
        <dbReference type="ARBA" id="ARBA00022917"/>
    </source>
</evidence>
<comment type="similarity">
    <text evidence="1 9 10">Belongs to the class-I aminoacyl-tRNA synthetase family.</text>
</comment>
<dbReference type="Pfam" id="PF05746">
    <property type="entry name" value="DALR_1"/>
    <property type="match status" value="1"/>
</dbReference>
<evidence type="ECO:0000313" key="14">
    <source>
        <dbReference type="Proteomes" id="UP000298714"/>
    </source>
</evidence>
<dbReference type="InterPro" id="IPR014729">
    <property type="entry name" value="Rossmann-like_a/b/a_fold"/>
</dbReference>
<keyword evidence="4 9" id="KW-0547">Nucleotide-binding</keyword>
<sequence>MNIFADFQDVVLAAVAQAQTEGKLPAGLNTHAITVEPPRDAGHGDLATNAALVLAKPAGLSPRAIADDLSARLRGDPRVADVSVAGPGFLNIRLHDDVWRQMIATILQEGANFGRSRVGGDAPVNVEFVSANPTGPMHMGHCRGAVVGDALAAVLECAGFEVTREYYINDAGGQVDTLARSAHLRYREALGEDIGAIPEGLYPGDYLVPVGAALAAAFGDTYRDAPESAWLDLFKRETTARMMELIKSDLGKLGIHHDVFASERALHENGAIVETLADLEARNLVYVGTLEPPKGEAPEDWEPRPQTLFRASDFGDDTDRPLKKSNGAWTYFAADIAYHRDKIRRGFTHLVNVWGADHGGYVKRMDAAVEAMSGGSVSHDVLLCQMVRLFRAGEPVKMSKRSGSFVTLADVVEEVGKDVVRFMMLTRRSDAQLDFDFAKVVEQSKDNPVFYVQYAHARVRSVLRKWADAHDSADPARDAPLDLLNGDELALVKLLAQWPRIVSGAALTHEPHRCAFYLGDVAAAFHALWNSGNDDPSRRFIVADDVAVTQARAALCLAVGQVIGNGLRLLGVEPVEEMH</sequence>
<evidence type="ECO:0000256" key="9">
    <source>
        <dbReference type="HAMAP-Rule" id="MF_00123"/>
    </source>
</evidence>
<evidence type="ECO:0000259" key="11">
    <source>
        <dbReference type="SMART" id="SM00836"/>
    </source>
</evidence>
<evidence type="ECO:0000313" key="13">
    <source>
        <dbReference type="EMBL" id="QCI79672.1"/>
    </source>
</evidence>
<comment type="catalytic activity">
    <reaction evidence="8 9">
        <text>tRNA(Arg) + L-arginine + ATP = L-arginyl-tRNA(Arg) + AMP + diphosphate</text>
        <dbReference type="Rhea" id="RHEA:20301"/>
        <dbReference type="Rhea" id="RHEA-COMP:9658"/>
        <dbReference type="Rhea" id="RHEA-COMP:9673"/>
        <dbReference type="ChEBI" id="CHEBI:30616"/>
        <dbReference type="ChEBI" id="CHEBI:32682"/>
        <dbReference type="ChEBI" id="CHEBI:33019"/>
        <dbReference type="ChEBI" id="CHEBI:78442"/>
        <dbReference type="ChEBI" id="CHEBI:78513"/>
        <dbReference type="ChEBI" id="CHEBI:456215"/>
        <dbReference type="EC" id="6.1.1.19"/>
    </reaction>
</comment>
<keyword evidence="14" id="KW-1185">Reference proteome</keyword>
<dbReference type="InterPro" id="IPR005148">
    <property type="entry name" value="Arg-tRNA-synth_N"/>
</dbReference>
<evidence type="ECO:0000256" key="1">
    <source>
        <dbReference type="ARBA" id="ARBA00005594"/>
    </source>
</evidence>
<dbReference type="PANTHER" id="PTHR11956">
    <property type="entry name" value="ARGINYL-TRNA SYNTHETASE"/>
    <property type="match status" value="1"/>
</dbReference>
<evidence type="ECO:0000256" key="2">
    <source>
        <dbReference type="ARBA" id="ARBA00022490"/>
    </source>
</evidence>
<dbReference type="SUPFAM" id="SSF47323">
    <property type="entry name" value="Anticodon-binding domain of a subclass of class I aminoacyl-tRNA synthetases"/>
    <property type="match status" value="1"/>
</dbReference>
<dbReference type="NCBIfam" id="TIGR00456">
    <property type="entry name" value="argS"/>
    <property type="match status" value="1"/>
</dbReference>
<dbReference type="PANTHER" id="PTHR11956:SF5">
    <property type="entry name" value="ARGININE--TRNA LIGASE, CYTOPLASMIC"/>
    <property type="match status" value="1"/>
</dbReference>
<accession>A0A4D7CC44</accession>
<dbReference type="Pfam" id="PF00750">
    <property type="entry name" value="tRNA-synt_1d"/>
    <property type="match status" value="1"/>
</dbReference>
<evidence type="ECO:0000256" key="3">
    <source>
        <dbReference type="ARBA" id="ARBA00022598"/>
    </source>
</evidence>
<keyword evidence="6 9" id="KW-0648">Protein biosynthesis</keyword>
<evidence type="ECO:0000256" key="10">
    <source>
        <dbReference type="RuleBase" id="RU363038"/>
    </source>
</evidence>
<feature type="domain" description="DALR anticodon binding" evidence="11">
    <location>
        <begin position="452"/>
        <end position="578"/>
    </location>
</feature>
<keyword evidence="2 9" id="KW-0963">Cytoplasm</keyword>
<dbReference type="SUPFAM" id="SSF55190">
    <property type="entry name" value="Arginyl-tRNA synthetase (ArgRS), N-terminal 'additional' domain"/>
    <property type="match status" value="1"/>
</dbReference>
<dbReference type="RefSeq" id="WP_222872495.1">
    <property type="nucleotide sequence ID" value="NZ_CP039704.1"/>
</dbReference>
<feature type="domain" description="Arginyl tRNA synthetase N-terminal" evidence="12">
    <location>
        <begin position="5"/>
        <end position="94"/>
    </location>
</feature>
<dbReference type="PRINTS" id="PR01038">
    <property type="entry name" value="TRNASYNTHARG"/>
</dbReference>
<dbReference type="CDD" id="cd00671">
    <property type="entry name" value="ArgRS_core"/>
    <property type="match status" value="1"/>
</dbReference>
<dbReference type="Proteomes" id="UP000298714">
    <property type="component" value="Chromosome"/>
</dbReference>
<name>A0A4D7CC44_9SPHN</name>
<proteinExistence type="inferred from homology"/>
<dbReference type="SUPFAM" id="SSF52374">
    <property type="entry name" value="Nucleotidylyl transferase"/>
    <property type="match status" value="1"/>
</dbReference>
<feature type="short sequence motif" description="'HIGH' region" evidence="9">
    <location>
        <begin position="131"/>
        <end position="141"/>
    </location>
</feature>
<protein>
    <recommendedName>
        <fullName evidence="9">Arginine--tRNA ligase</fullName>
        <ecNumber evidence="9">6.1.1.19</ecNumber>
    </recommendedName>
    <alternativeName>
        <fullName evidence="9">Arginyl-tRNA synthetase</fullName>
        <shortName evidence="9">ArgRS</shortName>
    </alternativeName>
</protein>
<evidence type="ECO:0000259" key="12">
    <source>
        <dbReference type="SMART" id="SM01016"/>
    </source>
</evidence>
<organism evidence="13 14">
    <name type="scientific">Hankyongella ginsenosidimutans</name>
    <dbReference type="NCBI Taxonomy" id="1763828"/>
    <lineage>
        <taxon>Bacteria</taxon>
        <taxon>Pseudomonadati</taxon>
        <taxon>Pseudomonadota</taxon>
        <taxon>Alphaproteobacteria</taxon>
        <taxon>Sphingomonadales</taxon>
        <taxon>Sphingomonadaceae</taxon>
        <taxon>Hankyongella</taxon>
    </lineage>
</organism>
<gene>
    <name evidence="9" type="primary">argS</name>
    <name evidence="13" type="ORF">E6W36_09395</name>
</gene>
<dbReference type="Gene3D" id="1.10.730.10">
    <property type="entry name" value="Isoleucyl-tRNA Synthetase, Domain 1"/>
    <property type="match status" value="1"/>
</dbReference>
<dbReference type="EC" id="6.1.1.19" evidence="9"/>
<dbReference type="KEGG" id="hgn:E6W36_09395"/>
<dbReference type="SMART" id="SM00836">
    <property type="entry name" value="DALR_1"/>
    <property type="match status" value="1"/>
</dbReference>
<evidence type="ECO:0000256" key="8">
    <source>
        <dbReference type="ARBA" id="ARBA00049339"/>
    </source>
</evidence>
<dbReference type="AlphaFoldDB" id="A0A4D7CC44"/>
<dbReference type="PROSITE" id="PS00178">
    <property type="entry name" value="AA_TRNA_LIGASE_I"/>
    <property type="match status" value="1"/>
</dbReference>
<dbReference type="InterPro" id="IPR008909">
    <property type="entry name" value="DALR_anticod-bd"/>
</dbReference>
<dbReference type="Pfam" id="PF03485">
    <property type="entry name" value="Arg_tRNA_synt_N"/>
    <property type="match status" value="1"/>
</dbReference>
<dbReference type="InterPro" id="IPR001278">
    <property type="entry name" value="Arg-tRNA-ligase"/>
</dbReference>
<dbReference type="InterPro" id="IPR009080">
    <property type="entry name" value="tRNAsynth_Ia_anticodon-bd"/>
</dbReference>
<dbReference type="InterPro" id="IPR035684">
    <property type="entry name" value="ArgRS_core"/>
</dbReference>
<dbReference type="GO" id="GO:0005737">
    <property type="term" value="C:cytoplasm"/>
    <property type="evidence" value="ECO:0007669"/>
    <property type="project" value="UniProtKB-SubCell"/>
</dbReference>
<reference evidence="14" key="1">
    <citation type="submission" date="2019-04" db="EMBL/GenBank/DDBJ databases">
        <title>Complete genome sequence of Sphingomonas sp. W1-2-3.</title>
        <authorList>
            <person name="Im W.T."/>
        </authorList>
    </citation>
    <scope>NUCLEOTIDE SEQUENCE [LARGE SCALE GENOMIC DNA]</scope>
    <source>
        <strain evidence="14">W1-2-3</strain>
    </source>
</reference>
<evidence type="ECO:0000256" key="7">
    <source>
        <dbReference type="ARBA" id="ARBA00023146"/>
    </source>
</evidence>
<dbReference type="Gene3D" id="3.30.1360.70">
    <property type="entry name" value="Arginyl tRNA synthetase N-terminal domain"/>
    <property type="match status" value="1"/>
</dbReference>
<dbReference type="InterPro" id="IPR001412">
    <property type="entry name" value="aa-tRNA-synth_I_CS"/>
</dbReference>
<keyword evidence="7 9" id="KW-0030">Aminoacyl-tRNA synthetase</keyword>
<dbReference type="InterPro" id="IPR036695">
    <property type="entry name" value="Arg-tRNA-synth_N_sf"/>
</dbReference>
<dbReference type="SMART" id="SM01016">
    <property type="entry name" value="Arg_tRNA_synt_N"/>
    <property type="match status" value="1"/>
</dbReference>